<evidence type="ECO:0000313" key="1">
    <source>
        <dbReference type="Proteomes" id="UP000001554"/>
    </source>
</evidence>
<sequence>MNDSMNDRKGGISSRQCWITTLAGSTQGNQDGLGKDAHFHHTAGMVVDEDNAMLYVCDSSNNVIRQVSTRTGDVKAFAGNPDPRDVEWKDGKGLEARFYHPQGLYLDAKQNRMFVADTDNHVIREMSMPDGETCFLNSFEV</sequence>
<gene>
    <name evidence="2" type="primary">LOC118431825</name>
</gene>
<dbReference type="GeneID" id="118431825"/>
<dbReference type="AlphaFoldDB" id="A0A9J7ME24"/>
<dbReference type="Proteomes" id="UP000001554">
    <property type="component" value="Chromosome 15"/>
</dbReference>
<dbReference type="SUPFAM" id="SSF63825">
    <property type="entry name" value="YWTD domain"/>
    <property type="match status" value="1"/>
</dbReference>
<dbReference type="OrthoDB" id="273823at2759"/>
<evidence type="ECO:0000313" key="2">
    <source>
        <dbReference type="RefSeq" id="XP_035699105.1"/>
    </source>
</evidence>
<organism evidence="1 2">
    <name type="scientific">Branchiostoma floridae</name>
    <name type="common">Florida lancelet</name>
    <name type="synonym">Amphioxus</name>
    <dbReference type="NCBI Taxonomy" id="7739"/>
    <lineage>
        <taxon>Eukaryota</taxon>
        <taxon>Metazoa</taxon>
        <taxon>Chordata</taxon>
        <taxon>Cephalochordata</taxon>
        <taxon>Leptocardii</taxon>
        <taxon>Amphioxiformes</taxon>
        <taxon>Branchiostomatidae</taxon>
        <taxon>Branchiostoma</taxon>
    </lineage>
</organism>
<protein>
    <submittedName>
        <fullName evidence="2">NHL repeat-containing protein 2-like</fullName>
    </submittedName>
</protein>
<dbReference type="PANTHER" id="PTHR46388">
    <property type="entry name" value="NHL REPEAT-CONTAINING PROTEIN 2"/>
    <property type="match status" value="1"/>
</dbReference>
<dbReference type="InterPro" id="IPR011042">
    <property type="entry name" value="6-blade_b-propeller_TolB-like"/>
</dbReference>
<accession>A0A9J7ME24</accession>
<dbReference type="KEGG" id="bfo:118431825"/>
<dbReference type="PANTHER" id="PTHR46388:SF2">
    <property type="entry name" value="NHL REPEAT-CONTAINING PROTEIN 2"/>
    <property type="match status" value="1"/>
</dbReference>
<name>A0A9J7ME24_BRAFL</name>
<reference evidence="1" key="1">
    <citation type="journal article" date="2020" name="Nat. Ecol. Evol.">
        <title>Deeply conserved synteny resolves early events in vertebrate evolution.</title>
        <authorList>
            <person name="Simakov O."/>
            <person name="Marletaz F."/>
            <person name="Yue J.X."/>
            <person name="O'Connell B."/>
            <person name="Jenkins J."/>
            <person name="Brandt A."/>
            <person name="Calef R."/>
            <person name="Tung C.H."/>
            <person name="Huang T.K."/>
            <person name="Schmutz J."/>
            <person name="Satoh N."/>
            <person name="Yu J.K."/>
            <person name="Putnam N.H."/>
            <person name="Green R.E."/>
            <person name="Rokhsar D.S."/>
        </authorList>
    </citation>
    <scope>NUCLEOTIDE SEQUENCE [LARGE SCALE GENOMIC DNA]</scope>
    <source>
        <strain evidence="1">S238N-H82</strain>
    </source>
</reference>
<keyword evidence="1" id="KW-1185">Reference proteome</keyword>
<dbReference type="RefSeq" id="XP_035699105.1">
    <property type="nucleotide sequence ID" value="XM_035843212.1"/>
</dbReference>
<reference evidence="2" key="2">
    <citation type="submission" date="2025-08" db="UniProtKB">
        <authorList>
            <consortium name="RefSeq"/>
        </authorList>
    </citation>
    <scope>IDENTIFICATION</scope>
    <source>
        <strain evidence="2">S238N-H82</strain>
        <tissue evidence="2">Testes</tissue>
    </source>
</reference>
<proteinExistence type="predicted"/>
<dbReference type="Gene3D" id="2.120.10.30">
    <property type="entry name" value="TolB, C-terminal domain"/>
    <property type="match status" value="1"/>
</dbReference>